<evidence type="ECO:0000313" key="3">
    <source>
        <dbReference type="Proteomes" id="UP000283928"/>
    </source>
</evidence>
<dbReference type="InterPro" id="IPR054604">
    <property type="entry name" value="SbsC_Big-like"/>
</dbReference>
<dbReference type="SUPFAM" id="SSF49373">
    <property type="entry name" value="Invasin/intimin cell-adhesion fragments"/>
    <property type="match status" value="2"/>
</dbReference>
<protein>
    <recommendedName>
        <fullName evidence="1">BIG2 domain-containing protein</fullName>
    </recommendedName>
</protein>
<dbReference type="Pfam" id="PF02368">
    <property type="entry name" value="Big_2"/>
    <property type="match status" value="1"/>
</dbReference>
<evidence type="ECO:0000313" key="2">
    <source>
        <dbReference type="EMBL" id="RHE72275.1"/>
    </source>
</evidence>
<feature type="domain" description="BIG2" evidence="1">
    <location>
        <begin position="290"/>
        <end position="366"/>
    </location>
</feature>
<name>A0A414KAQ1_9FIRM</name>
<dbReference type="Gene3D" id="2.60.40.1080">
    <property type="match status" value="2"/>
</dbReference>
<dbReference type="EMBL" id="QSKO01000019">
    <property type="protein sequence ID" value="RHE72275.1"/>
    <property type="molecule type" value="Genomic_DNA"/>
</dbReference>
<feature type="domain" description="BIG2" evidence="1">
    <location>
        <begin position="372"/>
        <end position="450"/>
    </location>
</feature>
<gene>
    <name evidence="2" type="ORF">DW723_12405</name>
</gene>
<dbReference type="InterPro" id="IPR008964">
    <property type="entry name" value="Invasin/intimin_cell_adhesion"/>
</dbReference>
<dbReference type="SMART" id="SM00635">
    <property type="entry name" value="BID_2"/>
    <property type="match status" value="2"/>
</dbReference>
<evidence type="ECO:0000259" key="1">
    <source>
        <dbReference type="SMART" id="SM00635"/>
    </source>
</evidence>
<dbReference type="Pfam" id="PF22359">
    <property type="entry name" value="Big-like"/>
    <property type="match status" value="1"/>
</dbReference>
<dbReference type="Proteomes" id="UP000283928">
    <property type="component" value="Unassembled WGS sequence"/>
</dbReference>
<dbReference type="InterPro" id="IPR003343">
    <property type="entry name" value="Big_2"/>
</dbReference>
<organism evidence="2 3">
    <name type="scientific">Blautia obeum</name>
    <dbReference type="NCBI Taxonomy" id="40520"/>
    <lineage>
        <taxon>Bacteria</taxon>
        <taxon>Bacillati</taxon>
        <taxon>Bacillota</taxon>
        <taxon>Clostridia</taxon>
        <taxon>Lachnospirales</taxon>
        <taxon>Lachnospiraceae</taxon>
        <taxon>Blautia</taxon>
    </lineage>
</organism>
<sequence length="452" mass="49498">MDKDGTIYYKNDSCYLMALETNGAYLDSVTARPDTGSVNWDKRFQASETEYTLRVAENAKNVTLSFKAPAGCTMKIGNDTIDGTYVADVSSGKAEIKIAVVQGTKSREYTFHLTKDHGNSSLTSMIVSTSNTYGEVSHYLSMTPAFNSAKTGYTVEYLDSKAENTQRFLRVYVEKAESDATVKTEIVKGVRKVTTTTSGNATRFNVYWEDNVDEAQVKITVTAKAGSKTEYLLTIQRKEKVSTPTPTPTEVPEVFGPWQTISTATVFAPEQQRRTSNKGRQETRTVGSKLTPTIKLNARSIRLKKKQSTTKVQVSGLAAGDRVQSWTTSNKKVATVTSRGKITAKKTGKARIIITLVSGKKAVVNVTVQKTAVKTTKISGLKKSVVLKRRQKLKLKPVISPLTSVEKVTYKTSNKKVATVSSRGVITAKKKGTAKITVKSGKKTYTVTVKVK</sequence>
<accession>A0A414KAQ1</accession>
<reference evidence="2 3" key="1">
    <citation type="submission" date="2018-08" db="EMBL/GenBank/DDBJ databases">
        <title>A genome reference for cultivated species of the human gut microbiota.</title>
        <authorList>
            <person name="Zou Y."/>
            <person name="Xue W."/>
            <person name="Luo G."/>
        </authorList>
    </citation>
    <scope>NUCLEOTIDE SEQUENCE [LARGE SCALE GENOMIC DNA]</scope>
    <source>
        <strain evidence="2 3">AM27-32LB</strain>
    </source>
</reference>
<comment type="caution">
    <text evidence="2">The sequence shown here is derived from an EMBL/GenBank/DDBJ whole genome shotgun (WGS) entry which is preliminary data.</text>
</comment>
<proteinExistence type="predicted"/>
<dbReference type="AlphaFoldDB" id="A0A414KAQ1"/>